<name>A0A8S1HIS3_9PELO</name>
<accession>A0A8S1HIS3</accession>
<reference evidence="1" key="1">
    <citation type="submission" date="2020-10" db="EMBL/GenBank/DDBJ databases">
        <authorList>
            <person name="Kikuchi T."/>
        </authorList>
    </citation>
    <scope>NUCLEOTIDE SEQUENCE</scope>
    <source>
        <strain evidence="1">NKZ352</strain>
    </source>
</reference>
<protein>
    <submittedName>
        <fullName evidence="1">Uncharacterized protein</fullName>
    </submittedName>
</protein>
<sequence length="76" mass="8915">MALTYLPTIIQEPPQLITTRWRMLPSVVAYNASLQPPTGDMNRRMERFLSFLLRLFRRALLLREPSDVVVFEPRAL</sequence>
<proteinExistence type="predicted"/>
<evidence type="ECO:0000313" key="1">
    <source>
        <dbReference type="EMBL" id="CAD6196438.1"/>
    </source>
</evidence>
<organism evidence="1 2">
    <name type="scientific">Caenorhabditis auriculariae</name>
    <dbReference type="NCBI Taxonomy" id="2777116"/>
    <lineage>
        <taxon>Eukaryota</taxon>
        <taxon>Metazoa</taxon>
        <taxon>Ecdysozoa</taxon>
        <taxon>Nematoda</taxon>
        <taxon>Chromadorea</taxon>
        <taxon>Rhabditida</taxon>
        <taxon>Rhabditina</taxon>
        <taxon>Rhabditomorpha</taxon>
        <taxon>Rhabditoidea</taxon>
        <taxon>Rhabditidae</taxon>
        <taxon>Peloderinae</taxon>
        <taxon>Caenorhabditis</taxon>
    </lineage>
</organism>
<comment type="caution">
    <text evidence="1">The sequence shown here is derived from an EMBL/GenBank/DDBJ whole genome shotgun (WGS) entry which is preliminary data.</text>
</comment>
<dbReference type="AlphaFoldDB" id="A0A8S1HIS3"/>
<dbReference type="EMBL" id="CAJGYM010000072">
    <property type="protein sequence ID" value="CAD6196438.1"/>
    <property type="molecule type" value="Genomic_DNA"/>
</dbReference>
<evidence type="ECO:0000313" key="2">
    <source>
        <dbReference type="Proteomes" id="UP000835052"/>
    </source>
</evidence>
<dbReference type="Proteomes" id="UP000835052">
    <property type="component" value="Unassembled WGS sequence"/>
</dbReference>
<gene>
    <name evidence="1" type="ORF">CAUJ_LOCUS12352</name>
</gene>
<keyword evidence="2" id="KW-1185">Reference proteome</keyword>